<dbReference type="InterPro" id="IPR014043">
    <property type="entry name" value="Acyl_transferase_dom"/>
</dbReference>
<evidence type="ECO:0000313" key="13">
    <source>
        <dbReference type="EMBL" id="KJZ75809.1"/>
    </source>
</evidence>
<dbReference type="InterPro" id="IPR009081">
    <property type="entry name" value="PP-bd_ACP"/>
</dbReference>
<dbReference type="GO" id="GO:0031177">
    <property type="term" value="F:phosphopantetheine binding"/>
    <property type="evidence" value="ECO:0007669"/>
    <property type="project" value="InterPro"/>
</dbReference>
<dbReference type="InterPro" id="IPR013154">
    <property type="entry name" value="ADH-like_N"/>
</dbReference>
<evidence type="ECO:0000256" key="10">
    <source>
        <dbReference type="SAM" id="MobiDB-lite"/>
    </source>
</evidence>
<dbReference type="CDD" id="cd02440">
    <property type="entry name" value="AdoMet_MTases"/>
    <property type="match status" value="1"/>
</dbReference>
<feature type="domain" description="PKS/mFAS DH" evidence="12">
    <location>
        <begin position="1207"/>
        <end position="1514"/>
    </location>
</feature>
<keyword evidence="7" id="KW-0511">Multifunctional enzyme</keyword>
<dbReference type="Proteomes" id="UP000054481">
    <property type="component" value="Unassembled WGS sequence"/>
</dbReference>
<dbReference type="InterPro" id="IPR049551">
    <property type="entry name" value="PKS_DH_C"/>
</dbReference>
<protein>
    <submittedName>
        <fullName evidence="13">Uncharacterized protein</fullName>
    </submittedName>
</protein>
<dbReference type="InterPro" id="IPR036291">
    <property type="entry name" value="NAD(P)-bd_dom_sf"/>
</dbReference>
<dbReference type="GO" id="GO:0046983">
    <property type="term" value="F:protein dimerization activity"/>
    <property type="evidence" value="ECO:0007669"/>
    <property type="project" value="InterPro"/>
</dbReference>
<proteinExistence type="predicted"/>
<dbReference type="OrthoDB" id="5129394at2759"/>
<organism evidence="13 14">
    <name type="scientific">Hirsutella minnesotensis 3608</name>
    <dbReference type="NCBI Taxonomy" id="1043627"/>
    <lineage>
        <taxon>Eukaryota</taxon>
        <taxon>Fungi</taxon>
        <taxon>Dikarya</taxon>
        <taxon>Ascomycota</taxon>
        <taxon>Pezizomycotina</taxon>
        <taxon>Sordariomycetes</taxon>
        <taxon>Hypocreomycetidae</taxon>
        <taxon>Hypocreales</taxon>
        <taxon>Ophiocordycipitaceae</taxon>
        <taxon>Hirsutella</taxon>
    </lineage>
</organism>
<name>A0A0F8A5R9_9HYPO</name>
<feature type="region of interest" description="Disordered" evidence="10">
    <location>
        <begin position="722"/>
        <end position="753"/>
    </location>
</feature>
<keyword evidence="1" id="KW-0596">Phosphopantetheine</keyword>
<dbReference type="SMART" id="SM00826">
    <property type="entry name" value="PKS_DH"/>
    <property type="match status" value="1"/>
</dbReference>
<dbReference type="InterPro" id="IPR012337">
    <property type="entry name" value="RNaseH-like_sf"/>
</dbReference>
<dbReference type="Pfam" id="PF08240">
    <property type="entry name" value="ADH_N"/>
    <property type="match status" value="1"/>
</dbReference>
<dbReference type="GO" id="GO:0008168">
    <property type="term" value="F:methyltransferase activity"/>
    <property type="evidence" value="ECO:0007669"/>
    <property type="project" value="UniProtKB-KW"/>
</dbReference>
<dbReference type="InterPro" id="IPR057326">
    <property type="entry name" value="KR_dom"/>
</dbReference>
<dbReference type="GO" id="GO:0032259">
    <property type="term" value="P:methylation"/>
    <property type="evidence" value="ECO:0007669"/>
    <property type="project" value="UniProtKB-KW"/>
</dbReference>
<dbReference type="Gene3D" id="3.40.50.150">
    <property type="entry name" value="Vaccinia Virus protein VP39"/>
    <property type="match status" value="1"/>
</dbReference>
<evidence type="ECO:0000256" key="9">
    <source>
        <dbReference type="PROSITE-ProRule" id="PRU01363"/>
    </source>
</evidence>
<dbReference type="SUPFAM" id="SSF55048">
    <property type="entry name" value="Probable ACP-binding domain of malonyl-CoA ACP transacylase"/>
    <property type="match status" value="1"/>
</dbReference>
<dbReference type="Pfam" id="PF05699">
    <property type="entry name" value="Dimer_Tnp_hAT"/>
    <property type="match status" value="1"/>
</dbReference>
<keyword evidence="14" id="KW-1185">Reference proteome</keyword>
<dbReference type="Pfam" id="PF21089">
    <property type="entry name" value="PKS_DH_N"/>
    <property type="match status" value="1"/>
</dbReference>
<evidence type="ECO:0000256" key="5">
    <source>
        <dbReference type="ARBA" id="ARBA00022857"/>
    </source>
</evidence>
<dbReference type="InterPro" id="IPR001227">
    <property type="entry name" value="Ac_transferase_dom_sf"/>
</dbReference>
<reference evidence="13 14" key="1">
    <citation type="journal article" date="2014" name="Genome Biol. Evol.">
        <title>Comparative genomics and transcriptomics analyses reveal divergent lifestyle features of nematode endoparasitic fungus Hirsutella minnesotensis.</title>
        <authorList>
            <person name="Lai Y."/>
            <person name="Liu K."/>
            <person name="Zhang X."/>
            <person name="Zhang X."/>
            <person name="Li K."/>
            <person name="Wang N."/>
            <person name="Shu C."/>
            <person name="Wu Y."/>
            <person name="Wang C."/>
            <person name="Bushley K.E."/>
            <person name="Xiang M."/>
            <person name="Liu X."/>
        </authorList>
    </citation>
    <scope>NUCLEOTIDE SEQUENCE [LARGE SCALE GENOMIC DNA]</scope>
    <source>
        <strain evidence="13 14">3608</strain>
    </source>
</reference>
<dbReference type="GO" id="GO:0016491">
    <property type="term" value="F:oxidoreductase activity"/>
    <property type="evidence" value="ECO:0007669"/>
    <property type="project" value="UniProtKB-KW"/>
</dbReference>
<feature type="active site" description="Proton donor; for dehydratase activity" evidence="9">
    <location>
        <position position="1410"/>
    </location>
</feature>
<dbReference type="GO" id="GO:0004312">
    <property type="term" value="F:fatty acid synthase activity"/>
    <property type="evidence" value="ECO:0007669"/>
    <property type="project" value="TreeGrafter"/>
</dbReference>
<keyword evidence="6" id="KW-0560">Oxidoreductase</keyword>
<feature type="region of interest" description="Disordered" evidence="10">
    <location>
        <begin position="1"/>
        <end position="62"/>
    </location>
</feature>
<keyword evidence="8" id="KW-0012">Acyltransferase</keyword>
<dbReference type="Pfam" id="PF14765">
    <property type="entry name" value="PS-DH"/>
    <property type="match status" value="1"/>
</dbReference>
<keyword evidence="4" id="KW-0808">Transferase</keyword>
<evidence type="ECO:0000259" key="12">
    <source>
        <dbReference type="PROSITE" id="PS52019"/>
    </source>
</evidence>
<dbReference type="PROSITE" id="PS52019">
    <property type="entry name" value="PKS_MFAS_DH"/>
    <property type="match status" value="1"/>
</dbReference>
<dbReference type="Gene3D" id="3.10.129.110">
    <property type="entry name" value="Polyketide synthase dehydratase"/>
    <property type="match status" value="1"/>
</dbReference>
<dbReference type="InterPro" id="IPR050091">
    <property type="entry name" value="PKS_NRPS_Biosynth_Enz"/>
</dbReference>
<dbReference type="Pfam" id="PF00550">
    <property type="entry name" value="PP-binding"/>
    <property type="match status" value="1"/>
</dbReference>
<dbReference type="Pfam" id="PF08659">
    <property type="entry name" value="KR"/>
    <property type="match status" value="1"/>
</dbReference>
<dbReference type="InterPro" id="IPR013968">
    <property type="entry name" value="PKS_KR"/>
</dbReference>
<dbReference type="PROSITE" id="PS50075">
    <property type="entry name" value="CARRIER"/>
    <property type="match status" value="1"/>
</dbReference>
<evidence type="ECO:0000256" key="1">
    <source>
        <dbReference type="ARBA" id="ARBA00022450"/>
    </source>
</evidence>
<keyword evidence="3" id="KW-0489">Methyltransferase</keyword>
<evidence type="ECO:0000259" key="11">
    <source>
        <dbReference type="PROSITE" id="PS50075"/>
    </source>
</evidence>
<feature type="compositionally biased region" description="Low complexity" evidence="10">
    <location>
        <begin position="43"/>
        <end position="56"/>
    </location>
</feature>
<dbReference type="InterPro" id="IPR020806">
    <property type="entry name" value="PKS_PP-bd"/>
</dbReference>
<dbReference type="InterPro" id="IPR016036">
    <property type="entry name" value="Malonyl_transacylase_ACP-bd"/>
</dbReference>
<evidence type="ECO:0000313" key="14">
    <source>
        <dbReference type="Proteomes" id="UP000054481"/>
    </source>
</evidence>
<dbReference type="SUPFAM" id="SSF51735">
    <property type="entry name" value="NAD(P)-binding Rossmann-fold domains"/>
    <property type="match status" value="2"/>
</dbReference>
<evidence type="ECO:0000256" key="8">
    <source>
        <dbReference type="ARBA" id="ARBA00023315"/>
    </source>
</evidence>
<accession>A0A0F8A5R9</accession>
<dbReference type="PANTHER" id="PTHR43775:SF49">
    <property type="entry name" value="SYNTHASE, PUTATIVE (JCVI)-RELATED"/>
    <property type="match status" value="1"/>
</dbReference>
<feature type="domain" description="Carrier" evidence="11">
    <location>
        <begin position="2642"/>
        <end position="2719"/>
    </location>
</feature>
<dbReference type="SUPFAM" id="SSF52151">
    <property type="entry name" value="FabD/lysophospholipase-like"/>
    <property type="match status" value="1"/>
</dbReference>
<dbReference type="Gene3D" id="3.90.180.10">
    <property type="entry name" value="Medium-chain alcohol dehydrogenases, catalytic domain"/>
    <property type="match status" value="1"/>
</dbReference>
<dbReference type="Gene3D" id="3.30.70.3290">
    <property type="match status" value="1"/>
</dbReference>
<dbReference type="InterPro" id="IPR020843">
    <property type="entry name" value="ER"/>
</dbReference>
<feature type="region of interest" description="C-terminal hotdog fold" evidence="9">
    <location>
        <begin position="1349"/>
        <end position="1514"/>
    </location>
</feature>
<dbReference type="SUPFAM" id="SSF53335">
    <property type="entry name" value="S-adenosyl-L-methionine-dependent methyltransferases"/>
    <property type="match status" value="1"/>
</dbReference>
<dbReference type="SMART" id="SM00829">
    <property type="entry name" value="PKS_ER"/>
    <property type="match status" value="1"/>
</dbReference>
<evidence type="ECO:0000256" key="7">
    <source>
        <dbReference type="ARBA" id="ARBA00023268"/>
    </source>
</evidence>
<dbReference type="InterPro" id="IPR008906">
    <property type="entry name" value="HATC_C_dom"/>
</dbReference>
<dbReference type="PANTHER" id="PTHR43775">
    <property type="entry name" value="FATTY ACID SYNTHASE"/>
    <property type="match status" value="1"/>
</dbReference>
<evidence type="ECO:0000256" key="3">
    <source>
        <dbReference type="ARBA" id="ARBA00022603"/>
    </source>
</evidence>
<dbReference type="SUPFAM" id="SSF53098">
    <property type="entry name" value="Ribonuclease H-like"/>
    <property type="match status" value="1"/>
</dbReference>
<dbReference type="Pfam" id="PF00698">
    <property type="entry name" value="Acyl_transf_1"/>
    <property type="match status" value="1"/>
</dbReference>
<sequence length="2735" mass="304071">MPQQRLPFVQTSPRRDSSISDEYSEISSRQLHDPDETQTTQCPSSRPRTASTTPSAKPRTSWVFSHMPDEDIETKYYNQRTGKEEWRCKHCDKSYCCSGGTAAPAKHLTDPPPDGHGLPKGAPRTAKVTNIRTILELACVTAKEHPRKRRRLNDQSGDSIDPDQLEALYVRFITSCSLPFRLVECPEFRAFLAYLNTDIDTWLPDTHETIKKWIMRQYEDQKEKVKQRIQSAKSKIHISCDLWTSPNSLAILGVVAHYVAEDSQLEHHVLALKDIDSEHDGYHLATAILEVVDDWGFASNLGYFVMDNAGNNDTMMRSLSLGLLRRYDIRYDPKSHRLRCQGHIINLAAKAFLFVTDNEKLKDDERDGHNVTLKEIEAWRKRGPLGKLHNFVVFVQGSVQRRQKFLAISHNRKLARDNDTRWSSWYTMLRMALHLRGAVEGYFNKWVEADCAGDELSPEDWIILEKIKSFLEKLKMTTKALESSFATLDNVLLAMDFVLAQFEAGKEAHIDDPIMAPMYNSGWAKMDKYYCLTDESPAYVAAIVLHPSHKWHYIHENWKKEWVDSSKKLMETLWDDYKPVEPPSSLSVVPSTTTNEFLNWRNKQLQPALITDEYERYCNSERVYGFTSALAWWLEETQQKNYPCLSKMAVDILSIPAMSAEPERLFSGAKITITDRRNRLGSDVIEALECLKSCNTGGSNAHVILDSAASFLQKQPTRHSQAGAALNGGCPPGEADKSIDPGEANGANGAGGSIGHLDTEPWPLLIPLSANSVDSLRTRKADVQRYVDLHPKSLPAVAHTLGTRRTHLPVRSYCISQPSDTWLDFRSPQRTPNKVPDIVFVFTGQGVQWAGMAKELLHRPSFHRDIGFMDKALQGLADPPSWSIRSLPASDEAGDFINRAEYSQPLCTAVQIGLVNLLAEAGINPAAVAGHSSGEIAAAYAARAISLPEAILNAYHRGLSAKYLQRRGAMAAVGMARADVAPFIAKGVVLACENGPRSVTLSGDEDALEATLSAIINKRPKTVLRRLAVSVAYHSDHMQEIGGIYQEMLQRHQKGSVTAIPFYSSVTGELVNVGSRLEPSYWRSNLESPVLFNSSVGDLLDDVQEAVLFLEIGPHSALEGPLRQIAFQKRGHSLPYVAALKRHESAATSLLTAIGDLYLHGCPLSFSFNPQTPVLVDLPNYPWDHQLEYWSENRLSKAIRHQRHPYHELLGSIGLEAIDTEPFWRNQLRVHKVSWLKDHVIGGDILFPCVGYVAMMGEAIRQLTDQEAFTVRNLVVKSAMVLDRAASLEIMTTMRPLRLNDNTNSLTWYEFSISSFNGSSWIQHCVAQGRAGEEQAAKALTEVSMAPYTRKVPKERWYHQLHRIGFQFGPRFQALTDISASPTRAKTRAKVPSHYDDEAAHYALHPTAIDGCMQLFIASATNGVTRLANRLVVQKELGLICGSAIATTPSNQVVIRIEGMVGTPLATGRQQGLKPLPIGSRLQWLPHVNLLDSGSLIQRTDDRRAFKAILEKWSALCLLKMWDALDGLAAPDGYLAKQVAWIKSQRDSMVRGQPEFLVPEAQRWALLGPQERESLSMSMGEELEALQDDGLSAIANLGRKLSEASTVRGIFQGTLNPVEILAGQDELRSAYHLAGGTTNPGEFLLLWAHARPALNVLEVGAGTGATTENILKTLGSQDRGGARMYSQYTVTDISASVLAAARERLTDHSALDFKVLDVSRDATDQRFKARTYDLIIAYNVLHATPKLGQTLRNLHSLLTPGGRLLVQDPITQTTSLNALLGFLPDWWVGEDDNRATEPFVSLARWDRELGDASFSRTDSVILDDDEPYQLHATIIATAAQTASGDRQVTFLYHKERPEFGLELFHLFQDEKFEVSLARLGDTNEGLGRNGAFLWLTRSAQIDCSHPHYGLTIGAARVIRNEICPKFSTLELQTLDSQDARVALQVYNMVQNQPNLELYNADREFAVHDHIAYVGRYDWFQLNNELEATDDYESPRYLDIGQPGLLDTLHWRRRDLGSTPLADDEVEIAVAYVGLNLRDLLYAMGMLATIEATLGGEASGVVTRVGSLVSHVEVGDRVMAYGDGCFATRLRMPGQQVVCVPDEMGLEDAASIPVATITAIHAIMTVGQMSKGQSILIHSACGGVGLAALQVGTMLELEMFCTVGSEEKAQHLAIHCGIPRDRIFSSRNSSFLTGVLRKTDGRGVDMVLNSLSGDLLHVSWQCVARYGKMVEIGKRDSIGHGTLSLQPFLENRSFHGVDIELRRKDRPDLNLRTMRTVVEYWQQGHIKPTQRRVFPAQNIADAFRYMQSGQHIGKIVVSIPEDQKHLPADMTRRSLSLSGQSTYLLAGGLGGLGKAIATWAVEHGARDFVFLSRTAGTSPEDLEFLWELESQGCHAIAVAGDVAKFEDVKRAVQAAPSPIAGVFQMCMVIEDKLLPQMAYRDWTRVQDPKVRGTWNLHEALLDVKLDFFIMLGSTSSTGGFVGQANYAAANAFQDSFVQFRHSLNMPCSVINVGLMEGIGYAAQRPRLLDSLRDKDFYTVQEQQLMDAIQIAIDQSAPGKREWTTRSSTTNMYTCMGEFALGLNSAKPLSNPNNRITWKRDVRMSKYYLLQQRDDAVAEAKDDGRTQSFLNSIAADPRLLHDPATLDLMTMEIGRTICGFLVRPAEDLDPRMTLSSLGLDSLVSVEVSSWWHQAMGVDITVTRIANAGTLGHLGKMAIDMLQERYGVGAESKNGVVS</sequence>
<dbReference type="EMBL" id="KQ030515">
    <property type="protein sequence ID" value="KJZ75809.1"/>
    <property type="molecule type" value="Genomic_DNA"/>
</dbReference>
<dbReference type="InterPro" id="IPR042104">
    <property type="entry name" value="PKS_dehydratase_sf"/>
</dbReference>
<dbReference type="InterPro" id="IPR020807">
    <property type="entry name" value="PKS_DH"/>
</dbReference>
<feature type="region of interest" description="N-terminal hotdog fold" evidence="9">
    <location>
        <begin position="1207"/>
        <end position="1336"/>
    </location>
</feature>
<evidence type="ECO:0000256" key="6">
    <source>
        <dbReference type="ARBA" id="ARBA00023002"/>
    </source>
</evidence>
<dbReference type="Gene3D" id="3.40.366.10">
    <property type="entry name" value="Malonyl-Coenzyme A Acyl Carrier Protein, domain 2"/>
    <property type="match status" value="1"/>
</dbReference>
<feature type="active site" description="Proton acceptor; for dehydratase activity" evidence="9">
    <location>
        <position position="1239"/>
    </location>
</feature>
<dbReference type="SMART" id="SM00827">
    <property type="entry name" value="PKS_AT"/>
    <property type="match status" value="1"/>
</dbReference>
<keyword evidence="5" id="KW-0521">NADP</keyword>
<dbReference type="Pfam" id="PF08242">
    <property type="entry name" value="Methyltransf_12"/>
    <property type="match status" value="1"/>
</dbReference>
<dbReference type="CDD" id="cd05195">
    <property type="entry name" value="enoyl_red"/>
    <property type="match status" value="1"/>
</dbReference>
<evidence type="ECO:0000256" key="4">
    <source>
        <dbReference type="ARBA" id="ARBA00022679"/>
    </source>
</evidence>
<dbReference type="SMART" id="SM00822">
    <property type="entry name" value="PKS_KR"/>
    <property type="match status" value="1"/>
</dbReference>
<dbReference type="InterPro" id="IPR036736">
    <property type="entry name" value="ACP-like_sf"/>
</dbReference>
<gene>
    <name evidence="13" type="ORF">HIM_04966</name>
</gene>
<dbReference type="InterPro" id="IPR029063">
    <property type="entry name" value="SAM-dependent_MTases_sf"/>
</dbReference>
<dbReference type="SUPFAM" id="SSF50129">
    <property type="entry name" value="GroES-like"/>
    <property type="match status" value="1"/>
</dbReference>
<dbReference type="Gene3D" id="3.40.50.720">
    <property type="entry name" value="NAD(P)-binding Rossmann-like Domain"/>
    <property type="match status" value="1"/>
</dbReference>
<dbReference type="InterPro" id="IPR049552">
    <property type="entry name" value="PKS_DH_N"/>
</dbReference>
<dbReference type="InterPro" id="IPR016035">
    <property type="entry name" value="Acyl_Trfase/lysoPLipase"/>
</dbReference>
<dbReference type="InterPro" id="IPR011032">
    <property type="entry name" value="GroES-like_sf"/>
</dbReference>
<dbReference type="Gene3D" id="1.10.1200.10">
    <property type="entry name" value="ACP-like"/>
    <property type="match status" value="1"/>
</dbReference>
<dbReference type="GO" id="GO:0006633">
    <property type="term" value="P:fatty acid biosynthetic process"/>
    <property type="evidence" value="ECO:0007669"/>
    <property type="project" value="TreeGrafter"/>
</dbReference>
<dbReference type="Pfam" id="PF13602">
    <property type="entry name" value="ADH_zinc_N_2"/>
    <property type="match status" value="1"/>
</dbReference>
<dbReference type="SMART" id="SM00823">
    <property type="entry name" value="PKS_PP"/>
    <property type="match status" value="1"/>
</dbReference>
<keyword evidence="2" id="KW-0597">Phosphoprotein</keyword>
<dbReference type="GO" id="GO:0044550">
    <property type="term" value="P:secondary metabolite biosynthetic process"/>
    <property type="evidence" value="ECO:0007669"/>
    <property type="project" value="TreeGrafter"/>
</dbReference>
<dbReference type="SUPFAM" id="SSF47336">
    <property type="entry name" value="ACP-like"/>
    <property type="match status" value="1"/>
</dbReference>
<dbReference type="InterPro" id="IPR049900">
    <property type="entry name" value="PKS_mFAS_DH"/>
</dbReference>
<evidence type="ECO:0000256" key="2">
    <source>
        <dbReference type="ARBA" id="ARBA00022553"/>
    </source>
</evidence>
<dbReference type="InterPro" id="IPR013217">
    <property type="entry name" value="Methyltransf_12"/>
</dbReference>